<keyword evidence="1" id="KW-0479">Metal-binding</keyword>
<comment type="caution">
    <text evidence="6">The sequence shown here is derived from an EMBL/GenBank/DDBJ whole genome shotgun (WGS) entry which is preliminary data.</text>
</comment>
<feature type="domain" description="C2H2-type" evidence="5">
    <location>
        <begin position="473"/>
        <end position="495"/>
    </location>
</feature>
<dbReference type="SUPFAM" id="SSF57667">
    <property type="entry name" value="beta-beta-alpha zinc fingers"/>
    <property type="match status" value="1"/>
</dbReference>
<proteinExistence type="predicted"/>
<organism evidence="6 7">
    <name type="scientific">Leishmania donovani</name>
    <dbReference type="NCBI Taxonomy" id="5661"/>
    <lineage>
        <taxon>Eukaryota</taxon>
        <taxon>Discoba</taxon>
        <taxon>Euglenozoa</taxon>
        <taxon>Kinetoplastea</taxon>
        <taxon>Metakinetoplastina</taxon>
        <taxon>Trypanosomatida</taxon>
        <taxon>Trypanosomatidae</taxon>
        <taxon>Leishmaniinae</taxon>
        <taxon>Leishmania</taxon>
    </lineage>
</organism>
<dbReference type="VEuPathDB" id="TriTrypDB:LdBPK_180750.1"/>
<dbReference type="VEuPathDB" id="TriTrypDB:LDHU3_18.1010"/>
<dbReference type="AlphaFoldDB" id="A0A504Y2Y5"/>
<evidence type="ECO:0000313" key="7">
    <source>
        <dbReference type="Proteomes" id="UP000318821"/>
    </source>
</evidence>
<evidence type="ECO:0000256" key="3">
    <source>
        <dbReference type="ARBA" id="ARBA00022833"/>
    </source>
</evidence>
<feature type="region of interest" description="Disordered" evidence="4">
    <location>
        <begin position="186"/>
        <end position="223"/>
    </location>
</feature>
<accession>A0A504Y2Y5</accession>
<evidence type="ECO:0000256" key="4">
    <source>
        <dbReference type="SAM" id="MobiDB-lite"/>
    </source>
</evidence>
<dbReference type="InterPro" id="IPR003604">
    <property type="entry name" value="Matrin/U1-like-C_Znf_C2H2"/>
</dbReference>
<keyword evidence="3" id="KW-0862">Zinc</keyword>
<dbReference type="InterPro" id="IPR036236">
    <property type="entry name" value="Znf_C2H2_sf"/>
</dbReference>
<gene>
    <name evidence="6" type="ORF">CGC20_39370</name>
</gene>
<evidence type="ECO:0000259" key="5">
    <source>
        <dbReference type="PROSITE" id="PS00028"/>
    </source>
</evidence>
<evidence type="ECO:0000256" key="2">
    <source>
        <dbReference type="ARBA" id="ARBA00022771"/>
    </source>
</evidence>
<dbReference type="EMBL" id="RHLD01000027">
    <property type="protein sequence ID" value="TPP55273.1"/>
    <property type="molecule type" value="Genomic_DNA"/>
</dbReference>
<dbReference type="PROSITE" id="PS00028">
    <property type="entry name" value="ZINC_FINGER_C2H2_1"/>
    <property type="match status" value="1"/>
</dbReference>
<sequence>MSAPHLLSFLHPAASCSPPPIAVPTWMLATEERLGRQAVHIAELEARHDITALLTRSYFAMSTSCPRSEWRPVRLEPVSQLECLAAASSSHSENDGDTVAKQSCRAASCAESLSSAATPELPLSSFWQQLADLDERLTEVEWATVHCKGSQPTADARRPQQPRVNSSRPTMDDCVALLDSLLASQEGTRTPQWDDATAGAALPRRQRRQRRQQRPSQETERHLPLQLHSRQKCMLSILAKLRDALRSTQASYKAATGIRAPVSLETLLQLPPETMPLLMCTDDGMHDVRQPQCRHHCDASGGTAACCGLLSSTSIYTLWATLMDGVDMFPSFSRAVAEALWAAARQRLTVRHQRVIAPTLKSRLQEEEERWAYRDFPVRRGFTAPTVYDDLFPLPTAVSAFVEPPLYTVPSPSLLTGRSSGAAVAEAKEEAATTAAVARVKAKMSPHTDWTTSPHSAGASSSPMSTDRCSFYCPVCNIQFSDSHAAEAHKASRQHKRKSGELEWEAQQYKKDADVTPDDVWALVRRKQAELHVIPWSELKYSEEESTA</sequence>
<feature type="region of interest" description="Disordered" evidence="4">
    <location>
        <begin position="148"/>
        <end position="170"/>
    </location>
</feature>
<keyword evidence="2 6" id="KW-0863">Zinc-finger</keyword>
<dbReference type="VEuPathDB" id="TriTrypDB:LDHU3_18.1000"/>
<dbReference type="InterPro" id="IPR013087">
    <property type="entry name" value="Znf_C2H2_type"/>
</dbReference>
<dbReference type="GO" id="GO:0008270">
    <property type="term" value="F:zinc ion binding"/>
    <property type="evidence" value="ECO:0007669"/>
    <property type="project" value="UniProtKB-KW"/>
</dbReference>
<dbReference type="VEuPathDB" id="TriTrypDB:LdBPK_180760.1"/>
<dbReference type="VEuPathDB" id="TriTrypDB:LdCL_180012700"/>
<evidence type="ECO:0000256" key="1">
    <source>
        <dbReference type="ARBA" id="ARBA00022723"/>
    </source>
</evidence>
<name>A0A504Y2Y5_LEIDO</name>
<dbReference type="SMART" id="SM00451">
    <property type="entry name" value="ZnF_U1"/>
    <property type="match status" value="1"/>
</dbReference>
<reference evidence="7" key="1">
    <citation type="submission" date="2019-02" db="EMBL/GenBank/DDBJ databases">
        <title>FDA dAtabase for Regulatory Grade micrObial Sequences (FDA-ARGOS): Supporting development and validation of Infectious Disease Dx tests.</title>
        <authorList>
            <person name="Duncan R."/>
            <person name="Fisher C."/>
            <person name="Tallon L."/>
            <person name="Sadzewicz L."/>
            <person name="Sengamalay N."/>
            <person name="Ott S."/>
            <person name="Godinez A."/>
            <person name="Nagaraj S."/>
            <person name="Vavikolanu K."/>
            <person name="Vyas G."/>
            <person name="Nadendla S."/>
            <person name="Aluvathingal J."/>
            <person name="Sichtig H."/>
        </authorList>
    </citation>
    <scope>NUCLEOTIDE SEQUENCE [LARGE SCALE GENOMIC DNA]</scope>
    <source>
        <strain evidence="7">FDAARGOS_360</strain>
    </source>
</reference>
<protein>
    <submittedName>
        <fullName evidence="6">Zinc-finger double-stranded RNA-binding family protein</fullName>
    </submittedName>
</protein>
<dbReference type="InterPro" id="IPR022755">
    <property type="entry name" value="Znf_C2H2_jaz"/>
</dbReference>
<dbReference type="Gene3D" id="3.30.160.60">
    <property type="entry name" value="Classic Zinc Finger"/>
    <property type="match status" value="1"/>
</dbReference>
<feature type="compositionally biased region" description="Basic residues" evidence="4">
    <location>
        <begin position="204"/>
        <end position="213"/>
    </location>
</feature>
<dbReference type="GO" id="GO:0003676">
    <property type="term" value="F:nucleic acid binding"/>
    <property type="evidence" value="ECO:0007669"/>
    <property type="project" value="InterPro"/>
</dbReference>
<dbReference type="Proteomes" id="UP000318821">
    <property type="component" value="Unassembled WGS sequence"/>
</dbReference>
<dbReference type="VEuPathDB" id="TriTrypDB:LdCL_180012600"/>
<evidence type="ECO:0000313" key="6">
    <source>
        <dbReference type="EMBL" id="TPP55273.1"/>
    </source>
</evidence>
<dbReference type="Pfam" id="PF12171">
    <property type="entry name" value="zf-C2H2_jaz"/>
    <property type="match status" value="1"/>
</dbReference>